<dbReference type="EMBL" id="CAJMWR010004020">
    <property type="protein sequence ID" value="CAE6479319.1"/>
    <property type="molecule type" value="Genomic_DNA"/>
</dbReference>
<evidence type="ECO:0000256" key="2">
    <source>
        <dbReference type="ARBA" id="ARBA00023034"/>
    </source>
</evidence>
<feature type="compositionally biased region" description="Polar residues" evidence="5">
    <location>
        <begin position="452"/>
        <end position="462"/>
    </location>
</feature>
<dbReference type="PROSITE" id="PS50913">
    <property type="entry name" value="GRIP"/>
    <property type="match status" value="1"/>
</dbReference>
<feature type="compositionally biased region" description="Low complexity" evidence="5">
    <location>
        <begin position="391"/>
        <end position="401"/>
    </location>
</feature>
<dbReference type="Proteomes" id="UP000663840">
    <property type="component" value="Unassembled WGS sequence"/>
</dbReference>
<feature type="coiled-coil region" evidence="4">
    <location>
        <begin position="85"/>
        <end position="214"/>
    </location>
</feature>
<dbReference type="AlphaFoldDB" id="A0A8H3CCB8"/>
<dbReference type="PANTHER" id="PTHR18921:SF2">
    <property type="entry name" value="THYROID RECEPTOR-INTERACTING PROTEIN 11"/>
    <property type="match status" value="1"/>
</dbReference>
<protein>
    <recommendedName>
        <fullName evidence="6">GRIP domain-containing protein</fullName>
    </recommendedName>
</protein>
<feature type="region of interest" description="Disordered" evidence="5">
    <location>
        <begin position="1"/>
        <end position="30"/>
    </location>
</feature>
<keyword evidence="2" id="KW-0333">Golgi apparatus</keyword>
<evidence type="ECO:0000259" key="6">
    <source>
        <dbReference type="PROSITE" id="PS50913"/>
    </source>
</evidence>
<evidence type="ECO:0000256" key="4">
    <source>
        <dbReference type="SAM" id="Coils"/>
    </source>
</evidence>
<dbReference type="GO" id="GO:0031267">
    <property type="term" value="F:small GTPase binding"/>
    <property type="evidence" value="ECO:0007669"/>
    <property type="project" value="TreeGrafter"/>
</dbReference>
<dbReference type="PANTHER" id="PTHR18921">
    <property type="entry name" value="MYOSIN HEAVY CHAIN - RELATED"/>
    <property type="match status" value="1"/>
</dbReference>
<organism evidence="7 8">
    <name type="scientific">Rhizoctonia solani</name>
    <dbReference type="NCBI Taxonomy" id="456999"/>
    <lineage>
        <taxon>Eukaryota</taxon>
        <taxon>Fungi</taxon>
        <taxon>Dikarya</taxon>
        <taxon>Basidiomycota</taxon>
        <taxon>Agaricomycotina</taxon>
        <taxon>Agaricomycetes</taxon>
        <taxon>Cantharellales</taxon>
        <taxon>Ceratobasidiaceae</taxon>
        <taxon>Rhizoctonia</taxon>
    </lineage>
</organism>
<comment type="subcellular location">
    <subcellularLocation>
        <location evidence="1">Golgi apparatus</location>
    </subcellularLocation>
</comment>
<evidence type="ECO:0000256" key="5">
    <source>
        <dbReference type="SAM" id="MobiDB-lite"/>
    </source>
</evidence>
<feature type="compositionally biased region" description="Low complexity" evidence="5">
    <location>
        <begin position="463"/>
        <end position="478"/>
    </location>
</feature>
<evidence type="ECO:0000313" key="7">
    <source>
        <dbReference type="EMBL" id="CAE6479319.1"/>
    </source>
</evidence>
<proteinExistence type="predicted"/>
<feature type="compositionally biased region" description="Low complexity" evidence="5">
    <location>
        <begin position="486"/>
        <end position="499"/>
    </location>
</feature>
<evidence type="ECO:0000313" key="8">
    <source>
        <dbReference type="Proteomes" id="UP000663840"/>
    </source>
</evidence>
<accession>A0A8H3CCB8</accession>
<keyword evidence="3 4" id="KW-0175">Coiled coil</keyword>
<evidence type="ECO:0000256" key="1">
    <source>
        <dbReference type="ARBA" id="ARBA00004555"/>
    </source>
</evidence>
<dbReference type="InterPro" id="IPR000237">
    <property type="entry name" value="GRIP_dom"/>
</dbReference>
<evidence type="ECO:0000256" key="3">
    <source>
        <dbReference type="ARBA" id="ARBA00023054"/>
    </source>
</evidence>
<dbReference type="Pfam" id="PF10375">
    <property type="entry name" value="GRAB"/>
    <property type="match status" value="1"/>
</dbReference>
<sequence>MDDLASSPKMTTNGLEKHEEEHDVPKTNEERIAQLEQELEKTRAESDSWAEQYRTLLAKLTTMRTTLGNKLQQDAEELDRREQHIMQLTTTNEDLSSTIETLKQELNNSLEDSSNLSRELSAFRQRALDSTSSADAELEQMRAEAEHTRRDLEITRRELEEERLDREEFEREAAQERVMAEELKAQLVVLRREVEQAAAQRNREAEAVQREKEKSANLQSVLEDFQLAKDMEIRQALAESESTLQHTIKQLAEFKSRALQAEASRFRAELAESTHNSERVSTLEKEVKEKNLLIGKLRHEAVIINEHLTIALRKLRSSAASSSSSVDRELVSNILLSFLSAPRTDGTRFEMLAVLSNILGWGEVEREKAGLQRSGGSGAITPIGTGIMPRKASSASAGGKALELDGSDETDSFSKMWVEFLLKEANQGSAPPTPTGAGPAVGISVLGSPRTASLSGLPSLTKSNSSPISKPSSLASPTTPTPSITPPRLSTSSLSRSSLGVGLGIPKRVDATSPLARTEIEEQ</sequence>
<name>A0A8H3CCB8_9AGAM</name>
<feature type="domain" description="GRIP" evidence="6">
    <location>
        <begin position="321"/>
        <end position="372"/>
    </location>
</feature>
<feature type="region of interest" description="Disordered" evidence="5">
    <location>
        <begin position="452"/>
        <end position="523"/>
    </location>
</feature>
<feature type="region of interest" description="Disordered" evidence="5">
    <location>
        <begin position="370"/>
        <end position="405"/>
    </location>
</feature>
<comment type="caution">
    <text evidence="7">The sequence shown here is derived from an EMBL/GenBank/DDBJ whole genome shotgun (WGS) entry which is preliminary data.</text>
</comment>
<feature type="compositionally biased region" description="Basic and acidic residues" evidence="5">
    <location>
        <begin position="15"/>
        <end position="30"/>
    </location>
</feature>
<dbReference type="GO" id="GO:0005794">
    <property type="term" value="C:Golgi apparatus"/>
    <property type="evidence" value="ECO:0007669"/>
    <property type="project" value="UniProtKB-SubCell"/>
</dbReference>
<dbReference type="GO" id="GO:0006888">
    <property type="term" value="P:endoplasmic reticulum to Golgi vesicle-mediated transport"/>
    <property type="evidence" value="ECO:0007669"/>
    <property type="project" value="TreeGrafter"/>
</dbReference>
<dbReference type="GO" id="GO:0007030">
    <property type="term" value="P:Golgi organization"/>
    <property type="evidence" value="ECO:0007669"/>
    <property type="project" value="TreeGrafter"/>
</dbReference>
<dbReference type="InterPro" id="IPR019459">
    <property type="entry name" value="GRAB"/>
</dbReference>
<reference evidence="7" key="1">
    <citation type="submission" date="2021-01" db="EMBL/GenBank/DDBJ databases">
        <authorList>
            <person name="Kaushik A."/>
        </authorList>
    </citation>
    <scope>NUCLEOTIDE SEQUENCE</scope>
    <source>
        <strain evidence="7">AG1-1A</strain>
    </source>
</reference>
<gene>
    <name evidence="7" type="ORF">RDB_LOCUS130021</name>
</gene>